<dbReference type="Proteomes" id="UP000234778">
    <property type="component" value="Unassembled WGS sequence"/>
</dbReference>
<accession>A0A2I1KSE3</accession>
<evidence type="ECO:0000313" key="3">
    <source>
        <dbReference type="EMBL" id="PKY98552.1"/>
    </source>
</evidence>
<dbReference type="Gene3D" id="3.40.50.1820">
    <property type="entry name" value="alpha/beta hydrolase"/>
    <property type="match status" value="1"/>
</dbReference>
<organism evidence="3 4">
    <name type="scientific">Actinomyces urogenitalis</name>
    <dbReference type="NCBI Taxonomy" id="103621"/>
    <lineage>
        <taxon>Bacteria</taxon>
        <taxon>Bacillati</taxon>
        <taxon>Actinomycetota</taxon>
        <taxon>Actinomycetes</taxon>
        <taxon>Actinomycetales</taxon>
        <taxon>Actinomycetaceae</taxon>
        <taxon>Actinomyces</taxon>
    </lineage>
</organism>
<reference evidence="3 4" key="1">
    <citation type="submission" date="2017-12" db="EMBL/GenBank/DDBJ databases">
        <title>Phylogenetic diversity of female urinary microbiome.</title>
        <authorList>
            <person name="Thomas-White K."/>
            <person name="Wolfe A.J."/>
        </authorList>
    </citation>
    <scope>NUCLEOTIDE SEQUENCE [LARGE SCALE GENOMIC DNA]</scope>
    <source>
        <strain evidence="3 4">UMB0319</strain>
    </source>
</reference>
<evidence type="ECO:0000313" key="4">
    <source>
        <dbReference type="Proteomes" id="UP000234778"/>
    </source>
</evidence>
<evidence type="ECO:0000259" key="2">
    <source>
        <dbReference type="Pfam" id="PF00561"/>
    </source>
</evidence>
<sequence length="304" mass="32508">MPVNVYRPGPWTHRDLSAGGTRFHAALAGPESPLNDAEGTGPLVVLLHGFPECWWTWRHVMPALAREGHRVAALDLRGFGGSDRPPSGYDLVSLADDVHGAIRALGHESAVVVGHGLGGHVAWVTANRFSSTVRGIVPVSAPHPVAVRSLRGRLLSGAALQYLSFKVPLLPERTLATQAGMERLLRSWAGPRTRAQVTEAAGYYAALLARPGAAHSALETLRDMLLGRQTLAALEPAVQVPVMSVQGQVDPVQPAQAYARDTHHVAGRLQQVTIHGVGHFPQEEAPNQLTEVLLPFLADLVPAQ</sequence>
<evidence type="ECO:0000256" key="1">
    <source>
        <dbReference type="ARBA" id="ARBA00022801"/>
    </source>
</evidence>
<dbReference type="InterPro" id="IPR000073">
    <property type="entry name" value="AB_hydrolase_1"/>
</dbReference>
<dbReference type="GeneID" id="81708667"/>
<comment type="caution">
    <text evidence="3">The sequence shown here is derived from an EMBL/GenBank/DDBJ whole genome shotgun (WGS) entry which is preliminary data.</text>
</comment>
<dbReference type="InterPro" id="IPR029058">
    <property type="entry name" value="AB_hydrolase_fold"/>
</dbReference>
<name>A0A2I1KSE3_9ACTO</name>
<gene>
    <name evidence="3" type="ORF">CYJ26_06940</name>
</gene>
<proteinExistence type="predicted"/>
<dbReference type="GO" id="GO:0016787">
    <property type="term" value="F:hydrolase activity"/>
    <property type="evidence" value="ECO:0007669"/>
    <property type="project" value="UniProtKB-KW"/>
</dbReference>
<dbReference type="PRINTS" id="PR00412">
    <property type="entry name" value="EPOXHYDRLASE"/>
</dbReference>
<dbReference type="PANTHER" id="PTHR43329">
    <property type="entry name" value="EPOXIDE HYDROLASE"/>
    <property type="match status" value="1"/>
</dbReference>
<dbReference type="SUPFAM" id="SSF53474">
    <property type="entry name" value="alpha/beta-Hydrolases"/>
    <property type="match status" value="1"/>
</dbReference>
<protein>
    <submittedName>
        <fullName evidence="3">Alpha/beta hydrolase</fullName>
    </submittedName>
</protein>
<dbReference type="RefSeq" id="WP_006547984.1">
    <property type="nucleotide sequence ID" value="NZ_CP136961.1"/>
</dbReference>
<dbReference type="PRINTS" id="PR00111">
    <property type="entry name" value="ABHYDROLASE"/>
</dbReference>
<keyword evidence="1 3" id="KW-0378">Hydrolase</keyword>
<feature type="domain" description="AB hydrolase-1" evidence="2">
    <location>
        <begin position="42"/>
        <end position="286"/>
    </location>
</feature>
<dbReference type="Pfam" id="PF00561">
    <property type="entry name" value="Abhydrolase_1"/>
    <property type="match status" value="1"/>
</dbReference>
<dbReference type="AlphaFoldDB" id="A0A2I1KSE3"/>
<dbReference type="InterPro" id="IPR000639">
    <property type="entry name" value="Epox_hydrolase-like"/>
</dbReference>
<dbReference type="EMBL" id="PKHA01000006">
    <property type="protein sequence ID" value="PKY98552.1"/>
    <property type="molecule type" value="Genomic_DNA"/>
</dbReference>